<reference evidence="2 3" key="1">
    <citation type="submission" date="2016-10" db="EMBL/GenBank/DDBJ databases">
        <authorList>
            <person name="de Groot N.N."/>
        </authorList>
    </citation>
    <scope>NUCLEOTIDE SEQUENCE [LARGE SCALE GENOMIC DNA]</scope>
    <source>
        <strain evidence="2 3">DSM 19981</strain>
    </source>
</reference>
<dbReference type="GO" id="GO:0016810">
    <property type="term" value="F:hydrolase activity, acting on carbon-nitrogen (but not peptide) bonds"/>
    <property type="evidence" value="ECO:0007669"/>
    <property type="project" value="InterPro"/>
</dbReference>
<dbReference type="Gene3D" id="3.20.20.140">
    <property type="entry name" value="Metal-dependent hydrolases"/>
    <property type="match status" value="2"/>
</dbReference>
<dbReference type="GO" id="GO:0019700">
    <property type="term" value="P:organic phosphonate catabolic process"/>
    <property type="evidence" value="ECO:0007669"/>
    <property type="project" value="InterPro"/>
</dbReference>
<keyword evidence="3" id="KW-1185">Reference proteome</keyword>
<dbReference type="EMBL" id="FOSQ01000004">
    <property type="protein sequence ID" value="SFK58212.1"/>
    <property type="molecule type" value="Genomic_DNA"/>
</dbReference>
<dbReference type="InterPro" id="IPR051781">
    <property type="entry name" value="Metallo-dep_Hydrolase"/>
</dbReference>
<accession>A0A1I4ANX2</accession>
<organism evidence="2 3">
    <name type="scientific">Falsiroseomonas stagni DSM 19981</name>
    <dbReference type="NCBI Taxonomy" id="1123062"/>
    <lineage>
        <taxon>Bacteria</taxon>
        <taxon>Pseudomonadati</taxon>
        <taxon>Pseudomonadota</taxon>
        <taxon>Alphaproteobacteria</taxon>
        <taxon>Acetobacterales</taxon>
        <taxon>Roseomonadaceae</taxon>
        <taxon>Falsiroseomonas</taxon>
    </lineage>
</organism>
<proteinExistence type="predicted"/>
<dbReference type="Proteomes" id="UP000199473">
    <property type="component" value="Unassembled WGS sequence"/>
</dbReference>
<evidence type="ECO:0000313" key="2">
    <source>
        <dbReference type="EMBL" id="SFK58212.1"/>
    </source>
</evidence>
<dbReference type="SUPFAM" id="SSF51338">
    <property type="entry name" value="Composite domain of metallo-dependent hydrolases"/>
    <property type="match status" value="1"/>
</dbReference>
<dbReference type="NCBIfam" id="NF011990">
    <property type="entry name" value="PRK15446.2-6"/>
    <property type="match status" value="1"/>
</dbReference>
<sequence length="380" mass="40986">MISETILTNALLVLPTEVLAGTIVIRGDRIADVQPGRSHAAGAHDLGGDHVIPGIVDVHTDNLERQVQPRATARWPSRSAMIAHDSQTAAAGVTTVLDALCLGDLGFDAGRTQTFKEGVQDLDALSGTGLLRSDHFLHLRCELPAADMVELVETVADHPLVRMISLMDHSPGVGQYRDVDRYKKMRVRQHSLSPAQVDQRIEELLEQRGRLREPQRRWLIDRVKHRNLPLASHDDATPEEIAANAADGIMISEFPVAMEAAEAAKRLGVQVIAGAPNIVRGGSHSGNVAAADLVRAGAVDVLASDYVPPAMIEAAWLAVGHGDTTLPDAVAMITDRAARMAGFTDRGRIEAGLRADLVQVRPHEGHAIVRKVWRAGERVA</sequence>
<name>A0A1I4ANX2_9PROT</name>
<dbReference type="InterPro" id="IPR012696">
    <property type="entry name" value="PhnM"/>
</dbReference>
<dbReference type="Pfam" id="PF07969">
    <property type="entry name" value="Amidohydro_3"/>
    <property type="match status" value="1"/>
</dbReference>
<dbReference type="STRING" id="1123062.SAMN02745775_10435"/>
<dbReference type="PIRSF" id="PIRSF038971">
    <property type="entry name" value="PhnM"/>
    <property type="match status" value="1"/>
</dbReference>
<feature type="domain" description="Amidohydrolase 3" evidence="1">
    <location>
        <begin position="146"/>
        <end position="379"/>
    </location>
</feature>
<dbReference type="PANTHER" id="PTHR43135">
    <property type="entry name" value="ALPHA-D-RIBOSE 1-METHYLPHOSPHONATE 5-TRIPHOSPHATE DIPHOSPHATASE"/>
    <property type="match status" value="1"/>
</dbReference>
<evidence type="ECO:0000259" key="1">
    <source>
        <dbReference type="Pfam" id="PF07969"/>
    </source>
</evidence>
<dbReference type="NCBIfam" id="TIGR02318">
    <property type="entry name" value="phosphono_phnM"/>
    <property type="match status" value="1"/>
</dbReference>
<dbReference type="AlphaFoldDB" id="A0A1I4ANX2"/>
<protein>
    <submittedName>
        <fullName evidence="2">Alpha-D-ribose 1-methylphosphonate 5-triphosphate diphosphatase</fullName>
    </submittedName>
</protein>
<dbReference type="OrthoDB" id="9785413at2"/>
<evidence type="ECO:0000313" key="3">
    <source>
        <dbReference type="Proteomes" id="UP000199473"/>
    </source>
</evidence>
<dbReference type="InterPro" id="IPR032466">
    <property type="entry name" value="Metal_Hydrolase"/>
</dbReference>
<gene>
    <name evidence="2" type="ORF">SAMN02745775_10435</name>
</gene>
<dbReference type="SUPFAM" id="SSF51556">
    <property type="entry name" value="Metallo-dependent hydrolases"/>
    <property type="match status" value="1"/>
</dbReference>
<dbReference type="RefSeq" id="WP_092959948.1">
    <property type="nucleotide sequence ID" value="NZ_FOSQ01000004.1"/>
</dbReference>
<dbReference type="Gene3D" id="2.30.40.10">
    <property type="entry name" value="Urease, subunit C, domain 1"/>
    <property type="match status" value="1"/>
</dbReference>
<dbReference type="PANTHER" id="PTHR43135:SF3">
    <property type="entry name" value="ALPHA-D-RIBOSE 1-METHYLPHOSPHONATE 5-TRIPHOSPHATE DIPHOSPHATASE"/>
    <property type="match status" value="1"/>
</dbReference>
<dbReference type="NCBIfam" id="NF011984">
    <property type="entry name" value="PRK15446.1-5"/>
    <property type="match status" value="1"/>
</dbReference>
<dbReference type="InterPro" id="IPR013108">
    <property type="entry name" value="Amidohydro_3"/>
</dbReference>
<dbReference type="InterPro" id="IPR011059">
    <property type="entry name" value="Metal-dep_hydrolase_composite"/>
</dbReference>